<comment type="similarity">
    <text evidence="1">Belongs to the 'phage' integrase family.</text>
</comment>
<dbReference type="InterPro" id="IPR011010">
    <property type="entry name" value="DNA_brk_join_enz"/>
</dbReference>
<dbReference type="InterPro" id="IPR025166">
    <property type="entry name" value="Integrase_DNA_bind_dom"/>
</dbReference>
<comment type="caution">
    <text evidence="5">The sequence shown here is derived from an EMBL/GenBank/DDBJ whole genome shotgun (WGS) entry which is preliminary data.</text>
</comment>
<gene>
    <name evidence="5" type="ORF">E5K04_04075</name>
</gene>
<dbReference type="PROSITE" id="PS51898">
    <property type="entry name" value="TYR_RECOMBINASE"/>
    <property type="match status" value="1"/>
</dbReference>
<accession>A0A4T0V215</accession>
<dbReference type="GO" id="GO:0003677">
    <property type="term" value="F:DNA binding"/>
    <property type="evidence" value="ECO:0007669"/>
    <property type="project" value="InterPro"/>
</dbReference>
<dbReference type="Proteomes" id="UP000308891">
    <property type="component" value="Unassembled WGS sequence"/>
</dbReference>
<dbReference type="CDD" id="cd00796">
    <property type="entry name" value="INT_Rci_Hp1_C"/>
    <property type="match status" value="1"/>
</dbReference>
<dbReference type="AlphaFoldDB" id="A0A4T0V215"/>
<reference evidence="5 6" key="1">
    <citation type="submission" date="2019-04" db="EMBL/GenBank/DDBJ databases">
        <title>Crenobacter sp. nov.</title>
        <authorList>
            <person name="Shi S."/>
        </authorList>
    </citation>
    <scope>NUCLEOTIDE SEQUENCE [LARGE SCALE GENOMIC DNA]</scope>
    <source>
        <strain evidence="5 6">GY 70310</strain>
    </source>
</reference>
<evidence type="ECO:0000313" key="5">
    <source>
        <dbReference type="EMBL" id="TIC85185.1"/>
    </source>
</evidence>
<dbReference type="InterPro" id="IPR013762">
    <property type="entry name" value="Integrase-like_cat_sf"/>
</dbReference>
<dbReference type="GO" id="GO:0015074">
    <property type="term" value="P:DNA integration"/>
    <property type="evidence" value="ECO:0007669"/>
    <property type="project" value="UniProtKB-KW"/>
</dbReference>
<dbReference type="SUPFAM" id="SSF56349">
    <property type="entry name" value="DNA breaking-rejoining enzymes"/>
    <property type="match status" value="1"/>
</dbReference>
<dbReference type="PANTHER" id="PTHR30629:SF6">
    <property type="entry name" value="PROPHAGE INTEGRASE INTA-RELATED"/>
    <property type="match status" value="1"/>
</dbReference>
<dbReference type="GO" id="GO:0006310">
    <property type="term" value="P:DNA recombination"/>
    <property type="evidence" value="ECO:0007669"/>
    <property type="project" value="UniProtKB-KW"/>
</dbReference>
<protein>
    <submittedName>
        <fullName evidence="5">DUF4102 domain-containing protein</fullName>
    </submittedName>
</protein>
<dbReference type="Gene3D" id="1.10.443.10">
    <property type="entry name" value="Intergrase catalytic core"/>
    <property type="match status" value="1"/>
</dbReference>
<organism evidence="5 6">
    <name type="scientific">Crenobacter intestini</name>
    <dbReference type="NCBI Taxonomy" id="2563443"/>
    <lineage>
        <taxon>Bacteria</taxon>
        <taxon>Pseudomonadati</taxon>
        <taxon>Pseudomonadota</taxon>
        <taxon>Betaproteobacteria</taxon>
        <taxon>Neisseriales</taxon>
        <taxon>Neisseriaceae</taxon>
        <taxon>Crenobacter</taxon>
    </lineage>
</organism>
<sequence length="448" mass="50267">MEVVMSTKANVNLTIPRIEKFKCEPGKAQAFLWDAEVKGLGVRATPSGSKAFIFQSRVNGSCCRVVIGDVKAWRLDVPAGCGEPSARKEARRLQTLCDQGIDPREQKAAKKQEAEQRKIAAMRESVTVGELWPRYMVSNPTWRPRTIEAMEKAALAPGLTRQRGGKPRTPGALYALFDVPLRELDAAKLEEWLQQESAIRPAAARLAFRFLRGFASWCEEQDDTKGLVDILAFGMNRVRKHVAKAKVRHDCLQREMLAAWFKAIRQCPNVTASAFLQTLLLTGARKEEIARLRWEHISFEWRYIHIVQDKTSEDGRFVPLPPYLCALLQSLPRINGFVFASKQSSTGRIRDARARMQEAIQMAGLPHVTIHGLRRSFSVLADWTECPAGVTRQIQGHAAVGASEINYKPRPLDMLRLWHDRIEKFILTEAGIQQPEAGTAAPGLRVVA</sequence>
<name>A0A4T0V215_9NEIS</name>
<dbReference type="EMBL" id="STGJ01000003">
    <property type="protein sequence ID" value="TIC85185.1"/>
    <property type="molecule type" value="Genomic_DNA"/>
</dbReference>
<dbReference type="PANTHER" id="PTHR30629">
    <property type="entry name" value="PROPHAGE INTEGRASE"/>
    <property type="match status" value="1"/>
</dbReference>
<evidence type="ECO:0000256" key="2">
    <source>
        <dbReference type="ARBA" id="ARBA00022908"/>
    </source>
</evidence>
<dbReference type="InterPro" id="IPR050808">
    <property type="entry name" value="Phage_Integrase"/>
</dbReference>
<dbReference type="OrthoDB" id="8556969at2"/>
<evidence type="ECO:0000256" key="3">
    <source>
        <dbReference type="ARBA" id="ARBA00023172"/>
    </source>
</evidence>
<keyword evidence="2" id="KW-0229">DNA integration</keyword>
<keyword evidence="6" id="KW-1185">Reference proteome</keyword>
<feature type="domain" description="Tyr recombinase" evidence="4">
    <location>
        <begin position="247"/>
        <end position="420"/>
    </location>
</feature>
<dbReference type="Gene3D" id="3.30.160.390">
    <property type="entry name" value="Integrase, DNA-binding domain"/>
    <property type="match status" value="1"/>
</dbReference>
<evidence type="ECO:0000256" key="1">
    <source>
        <dbReference type="ARBA" id="ARBA00008857"/>
    </source>
</evidence>
<dbReference type="InterPro" id="IPR038488">
    <property type="entry name" value="Integrase_DNA-bd_sf"/>
</dbReference>
<proteinExistence type="inferred from homology"/>
<keyword evidence="3" id="KW-0233">DNA recombination</keyword>
<evidence type="ECO:0000259" key="4">
    <source>
        <dbReference type="PROSITE" id="PS51898"/>
    </source>
</evidence>
<evidence type="ECO:0000313" key="6">
    <source>
        <dbReference type="Proteomes" id="UP000308891"/>
    </source>
</evidence>
<dbReference type="InterPro" id="IPR002104">
    <property type="entry name" value="Integrase_catalytic"/>
</dbReference>
<dbReference type="Pfam" id="PF00589">
    <property type="entry name" value="Phage_integrase"/>
    <property type="match status" value="1"/>
</dbReference>
<dbReference type="Pfam" id="PF13356">
    <property type="entry name" value="Arm-DNA-bind_3"/>
    <property type="match status" value="1"/>
</dbReference>